<sequence length="194" mass="21454">MRSQNHTFVTIPIPSNVPSHVVLAYIQTYEPVLRHNPGMVSYSQCDVDLDQVVNDPFFDSTDPGQTLRAFQAHEVIWLGPGLHKELRWPIFFQRVPTGIICRCDAPAGVITWAEWYVRPCQSETASPDGSASTPGSGAGTPPRDEGHGWELYGVVTIEANRLLMPFCTRNTTGFQSTIGRSMINEICTKFVGSS</sequence>
<dbReference type="EMBL" id="LKCW01000002">
    <property type="protein sequence ID" value="KPM46173.1"/>
    <property type="molecule type" value="Genomic_DNA"/>
</dbReference>
<dbReference type="Pfam" id="PF23155">
    <property type="entry name" value="DUF7053"/>
    <property type="match status" value="1"/>
</dbReference>
<feature type="compositionally biased region" description="Low complexity" evidence="1">
    <location>
        <begin position="125"/>
        <end position="141"/>
    </location>
</feature>
<evidence type="ECO:0000256" key="1">
    <source>
        <dbReference type="SAM" id="MobiDB-lite"/>
    </source>
</evidence>
<reference evidence="3 4" key="1">
    <citation type="submission" date="2015-09" db="EMBL/GenBank/DDBJ databases">
        <title>Draft genome of a European isolate of the apple canker pathogen Neonectria ditissima.</title>
        <authorList>
            <person name="Gomez-Cortecero A."/>
            <person name="Harrison R.J."/>
            <person name="Armitage A.D."/>
        </authorList>
    </citation>
    <scope>NUCLEOTIDE SEQUENCE [LARGE SCALE GENOMIC DNA]</scope>
    <source>
        <strain evidence="3 4">R09/05</strain>
    </source>
</reference>
<proteinExistence type="predicted"/>
<dbReference type="STRING" id="78410.A0A0P7C2G7"/>
<dbReference type="InterPro" id="IPR055481">
    <property type="entry name" value="DUF7053"/>
</dbReference>
<accession>A0A0P7C2G7</accession>
<evidence type="ECO:0000313" key="3">
    <source>
        <dbReference type="EMBL" id="KPM46173.1"/>
    </source>
</evidence>
<gene>
    <name evidence="3" type="ORF">AK830_g274</name>
</gene>
<dbReference type="Proteomes" id="UP000050424">
    <property type="component" value="Unassembled WGS sequence"/>
</dbReference>
<protein>
    <recommendedName>
        <fullName evidence="2">DUF7053 domain-containing protein</fullName>
    </recommendedName>
</protein>
<keyword evidence="4" id="KW-1185">Reference proteome</keyword>
<feature type="region of interest" description="Disordered" evidence="1">
    <location>
        <begin position="124"/>
        <end position="146"/>
    </location>
</feature>
<dbReference type="OrthoDB" id="4276610at2759"/>
<organism evidence="3 4">
    <name type="scientific">Neonectria ditissima</name>
    <dbReference type="NCBI Taxonomy" id="78410"/>
    <lineage>
        <taxon>Eukaryota</taxon>
        <taxon>Fungi</taxon>
        <taxon>Dikarya</taxon>
        <taxon>Ascomycota</taxon>
        <taxon>Pezizomycotina</taxon>
        <taxon>Sordariomycetes</taxon>
        <taxon>Hypocreomycetidae</taxon>
        <taxon>Hypocreales</taxon>
        <taxon>Nectriaceae</taxon>
        <taxon>Neonectria</taxon>
    </lineage>
</organism>
<evidence type="ECO:0000259" key="2">
    <source>
        <dbReference type="Pfam" id="PF23155"/>
    </source>
</evidence>
<dbReference type="AlphaFoldDB" id="A0A0P7C2G7"/>
<feature type="domain" description="DUF7053" evidence="2">
    <location>
        <begin position="5"/>
        <end position="184"/>
    </location>
</feature>
<name>A0A0P7C2G7_9HYPO</name>
<comment type="caution">
    <text evidence="3">The sequence shown here is derived from an EMBL/GenBank/DDBJ whole genome shotgun (WGS) entry which is preliminary data.</text>
</comment>
<evidence type="ECO:0000313" key="4">
    <source>
        <dbReference type="Proteomes" id="UP000050424"/>
    </source>
</evidence>